<protein>
    <submittedName>
        <fullName evidence="3">Na+/H+ antiporter subunit G</fullName>
    </submittedName>
</protein>
<dbReference type="KEGG" id="kma:B9H00_03085"/>
<gene>
    <name evidence="3" type="ORF">B9H00_03085</name>
</gene>
<feature type="transmembrane region" description="Helical" evidence="2">
    <location>
        <begin position="51"/>
        <end position="70"/>
    </location>
</feature>
<organism evidence="3 4">
    <name type="scientific">Kushneria marisflavi</name>
    <dbReference type="NCBI Taxonomy" id="157779"/>
    <lineage>
        <taxon>Bacteria</taxon>
        <taxon>Pseudomonadati</taxon>
        <taxon>Pseudomonadota</taxon>
        <taxon>Gammaproteobacteria</taxon>
        <taxon>Oceanospirillales</taxon>
        <taxon>Halomonadaceae</taxon>
        <taxon>Kushneria</taxon>
    </lineage>
</organism>
<feature type="transmembrane region" description="Helical" evidence="2">
    <location>
        <begin position="76"/>
        <end position="97"/>
    </location>
</feature>
<feature type="transmembrane region" description="Helical" evidence="2">
    <location>
        <begin position="15"/>
        <end position="39"/>
    </location>
</feature>
<evidence type="ECO:0000313" key="4">
    <source>
        <dbReference type="Proteomes" id="UP000194457"/>
    </source>
</evidence>
<evidence type="ECO:0000256" key="2">
    <source>
        <dbReference type="SAM" id="Phobius"/>
    </source>
</evidence>
<dbReference type="Pfam" id="PF03334">
    <property type="entry name" value="PhaG_MnhG_YufB"/>
    <property type="match status" value="1"/>
</dbReference>
<dbReference type="AlphaFoldDB" id="A0A240UL07"/>
<name>A0A240UL07_9GAMM</name>
<accession>A0A240UL07</accession>
<keyword evidence="2" id="KW-0472">Membrane</keyword>
<sequence length="143" mass="15666">MAWLDKAWVDTALEALTAFFLIAGALITFISSFGMVHLRDFYLRMHGPAKATTLGVGLILVACMFYFLLIDRTFHIQLLLVTIFLLITAPISAHLLAKVALHQKLPSDASTTGAPSELREEDVGQEPDTPHPEDPGSGQRHSP</sequence>
<dbReference type="PANTHER" id="PTHR34703:SF1">
    <property type="entry name" value="ANTIPORTER SUBUNIT MNHG2-RELATED"/>
    <property type="match status" value="1"/>
</dbReference>
<dbReference type="EMBL" id="CP021358">
    <property type="protein sequence ID" value="ART62187.1"/>
    <property type="molecule type" value="Genomic_DNA"/>
</dbReference>
<dbReference type="NCBIfam" id="TIGR01300">
    <property type="entry name" value="CPA3_mnhG_phaG"/>
    <property type="match status" value="1"/>
</dbReference>
<dbReference type="NCBIfam" id="NF009316">
    <property type="entry name" value="PRK12674.1-5"/>
    <property type="match status" value="1"/>
</dbReference>
<reference evidence="3 4" key="1">
    <citation type="submission" date="2017-05" db="EMBL/GenBank/DDBJ databases">
        <authorList>
            <person name="Song R."/>
            <person name="Chenine A.L."/>
            <person name="Ruprecht R.M."/>
        </authorList>
    </citation>
    <scope>NUCLEOTIDE SEQUENCE [LARGE SCALE GENOMIC DNA]</scope>
    <source>
        <strain evidence="3">SW32</strain>
    </source>
</reference>
<keyword evidence="2" id="KW-0812">Transmembrane</keyword>
<dbReference type="Proteomes" id="UP000194457">
    <property type="component" value="Chromosome"/>
</dbReference>
<dbReference type="PANTHER" id="PTHR34703">
    <property type="entry name" value="ANTIPORTER SUBUNIT MNHG2-RELATED"/>
    <property type="match status" value="1"/>
</dbReference>
<keyword evidence="2" id="KW-1133">Transmembrane helix</keyword>
<dbReference type="GO" id="GO:0015385">
    <property type="term" value="F:sodium:proton antiporter activity"/>
    <property type="evidence" value="ECO:0007669"/>
    <property type="project" value="TreeGrafter"/>
</dbReference>
<dbReference type="RefSeq" id="WP_086899435.1">
    <property type="nucleotide sequence ID" value="NZ_CP021358.1"/>
</dbReference>
<keyword evidence="4" id="KW-1185">Reference proteome</keyword>
<feature type="compositionally biased region" description="Basic and acidic residues" evidence="1">
    <location>
        <begin position="117"/>
        <end position="134"/>
    </location>
</feature>
<feature type="region of interest" description="Disordered" evidence="1">
    <location>
        <begin position="107"/>
        <end position="143"/>
    </location>
</feature>
<proteinExistence type="predicted"/>
<dbReference type="OrthoDB" id="9813804at2"/>
<dbReference type="InterPro" id="IPR005133">
    <property type="entry name" value="PhaG_MnhG_YufB"/>
</dbReference>
<evidence type="ECO:0000256" key="1">
    <source>
        <dbReference type="SAM" id="MobiDB-lite"/>
    </source>
</evidence>
<evidence type="ECO:0000313" key="3">
    <source>
        <dbReference type="EMBL" id="ART62187.1"/>
    </source>
</evidence>